<dbReference type="InterPro" id="IPR000235">
    <property type="entry name" value="Ribosomal_uS7"/>
</dbReference>
<dbReference type="PROSITE" id="PS00052">
    <property type="entry name" value="RIBOSOMAL_S7"/>
    <property type="match status" value="1"/>
</dbReference>
<comment type="similarity">
    <text evidence="1 7 8">Belongs to the universal ribosomal protein uS7 family.</text>
</comment>
<keyword evidence="6 7" id="KW-0687">Ribonucleoprotein</keyword>
<dbReference type="InterPro" id="IPR020606">
    <property type="entry name" value="Ribosomal_uS7_CS"/>
</dbReference>
<dbReference type="OrthoDB" id="9807653at2"/>
<dbReference type="Pfam" id="PF00177">
    <property type="entry name" value="Ribosomal_S7"/>
    <property type="match status" value="1"/>
</dbReference>
<evidence type="ECO:0000256" key="3">
    <source>
        <dbReference type="ARBA" id="ARBA00022730"/>
    </source>
</evidence>
<dbReference type="GO" id="GO:0000049">
    <property type="term" value="F:tRNA binding"/>
    <property type="evidence" value="ECO:0007669"/>
    <property type="project" value="UniProtKB-UniRule"/>
</dbReference>
<gene>
    <name evidence="7 11" type="primary">rpsG</name>
    <name evidence="10" type="ORF">DQL93_09565</name>
    <name evidence="11" type="ORF">LOB85_01335</name>
</gene>
<dbReference type="Proteomes" id="UP001200334">
    <property type="component" value="Unassembled WGS sequence"/>
</dbReference>
<dbReference type="SUPFAM" id="SSF47973">
    <property type="entry name" value="Ribosomal protein S7"/>
    <property type="match status" value="1"/>
</dbReference>
<comment type="subunit">
    <text evidence="7">Part of the 30S ribosomal subunit. Contacts proteins S9 and S11.</text>
</comment>
<accession>A0A061C866</accession>
<dbReference type="FunFam" id="1.10.455.10:FF:000001">
    <property type="entry name" value="30S ribosomal protein S7"/>
    <property type="match status" value="1"/>
</dbReference>
<evidence type="ECO:0000256" key="2">
    <source>
        <dbReference type="ARBA" id="ARBA00022555"/>
    </source>
</evidence>
<dbReference type="GeneID" id="69668423"/>
<comment type="function">
    <text evidence="7">One of the primary rRNA binding proteins, it binds directly to 16S rRNA where it nucleates assembly of the head domain of the 30S subunit. Is located at the subunit interface close to the decoding center, probably blocks exit of the E-site tRNA.</text>
</comment>
<evidence type="ECO:0000313" key="11">
    <source>
        <dbReference type="EMBL" id="MCD5562812.1"/>
    </source>
</evidence>
<evidence type="ECO:0000256" key="1">
    <source>
        <dbReference type="ARBA" id="ARBA00007151"/>
    </source>
</evidence>
<evidence type="ECO:0000313" key="12">
    <source>
        <dbReference type="Proteomes" id="UP001200334"/>
    </source>
</evidence>
<reference evidence="10" key="1">
    <citation type="submission" date="2018-07" db="EMBL/GenBank/DDBJ databases">
        <authorList>
            <person name="Somerville V."/>
        </authorList>
    </citation>
    <scope>NUCLEOTIDE SEQUENCE</scope>
    <source>
        <strain evidence="10">NWC_2_2</strain>
    </source>
</reference>
<evidence type="ECO:0000256" key="5">
    <source>
        <dbReference type="ARBA" id="ARBA00022980"/>
    </source>
</evidence>
<dbReference type="PIRSF" id="PIRSF002122">
    <property type="entry name" value="RPS7p_RPS7a_RPS5e_RPS7o"/>
    <property type="match status" value="1"/>
</dbReference>
<reference evidence="11 12" key="2">
    <citation type="submission" date="2021-12" db="EMBL/GenBank/DDBJ databases">
        <title>Antimicrobial susceptibility of Lactobacillus delbrueckii subsp. lactis obtained from milk products and other habitats.</title>
        <authorList>
            <person name="Shani N."/>
        </authorList>
    </citation>
    <scope>NUCLEOTIDE SEQUENCE [LARGE SCALE GENOMIC DNA]</scope>
    <source>
        <strain evidence="11 12">FAM 21755</strain>
    </source>
</reference>
<dbReference type="EMBL" id="JAJNUY010000003">
    <property type="protein sequence ID" value="MCD5562812.1"/>
    <property type="molecule type" value="Genomic_DNA"/>
</dbReference>
<keyword evidence="2 7" id="KW-0820">tRNA-binding</keyword>
<keyword evidence="4 7" id="KW-0694">RNA-binding</keyword>
<evidence type="ECO:0000256" key="8">
    <source>
        <dbReference type="RuleBase" id="RU003619"/>
    </source>
</evidence>
<name>A0A061C866_LACDL</name>
<dbReference type="InterPro" id="IPR036823">
    <property type="entry name" value="Ribosomal_uS7_dom_sf"/>
</dbReference>
<proteinExistence type="inferred from homology"/>
<feature type="domain" description="Small ribosomal subunit protein uS7" evidence="9">
    <location>
        <begin position="2"/>
        <end position="149"/>
    </location>
</feature>
<keyword evidence="3 7" id="KW-0699">rRNA-binding</keyword>
<evidence type="ECO:0000259" key="9">
    <source>
        <dbReference type="Pfam" id="PF00177"/>
    </source>
</evidence>
<dbReference type="InterPro" id="IPR005717">
    <property type="entry name" value="Ribosomal_uS7_bac/org-type"/>
</dbReference>
<evidence type="ECO:0000313" key="10">
    <source>
        <dbReference type="EMBL" id="AZA16699.1"/>
    </source>
</evidence>
<dbReference type="HAMAP" id="MF_00480_B">
    <property type="entry name" value="Ribosomal_uS7_B"/>
    <property type="match status" value="1"/>
</dbReference>
<dbReference type="GO" id="GO:0006412">
    <property type="term" value="P:translation"/>
    <property type="evidence" value="ECO:0007669"/>
    <property type="project" value="UniProtKB-UniRule"/>
</dbReference>
<dbReference type="GO" id="GO:0019843">
    <property type="term" value="F:rRNA binding"/>
    <property type="evidence" value="ECO:0007669"/>
    <property type="project" value="UniProtKB-UniRule"/>
</dbReference>
<dbReference type="RefSeq" id="WP_002878218.1">
    <property type="nucleotide sequence ID" value="NZ_BJLK01000015.1"/>
</dbReference>
<dbReference type="GO" id="GO:0015935">
    <property type="term" value="C:small ribosomal subunit"/>
    <property type="evidence" value="ECO:0007669"/>
    <property type="project" value="InterPro"/>
</dbReference>
<dbReference type="AlphaFoldDB" id="A0A061C866"/>
<dbReference type="InterPro" id="IPR023798">
    <property type="entry name" value="Ribosomal_uS7_dom"/>
</dbReference>
<evidence type="ECO:0000256" key="6">
    <source>
        <dbReference type="ARBA" id="ARBA00023274"/>
    </source>
</evidence>
<dbReference type="CDD" id="cd14869">
    <property type="entry name" value="uS7_Bacteria"/>
    <property type="match status" value="1"/>
</dbReference>
<sequence length="156" mass="17923">MPRKGHVSKRDVLADPVYNSKLVTKLINHLMKDGKRAQASSILYDAFDIIKDKTGKEPMDVFEEAMNNVKPVLEVKARRIGGSNYQVPVEVRPERQTTLALRWLVSYSRLRNEHTMDERLANELIDASNNTGSAVKKREDVHRMAEANRAFAHYRF</sequence>
<dbReference type="PANTHER" id="PTHR11205">
    <property type="entry name" value="RIBOSOMAL PROTEIN S7"/>
    <property type="match status" value="1"/>
</dbReference>
<organism evidence="10">
    <name type="scientific">Lactobacillus delbrueckii subsp. lactis</name>
    <dbReference type="NCBI Taxonomy" id="29397"/>
    <lineage>
        <taxon>Bacteria</taxon>
        <taxon>Bacillati</taxon>
        <taxon>Bacillota</taxon>
        <taxon>Bacilli</taxon>
        <taxon>Lactobacillales</taxon>
        <taxon>Lactobacillaceae</taxon>
        <taxon>Lactobacillus</taxon>
    </lineage>
</organism>
<protein>
    <recommendedName>
        <fullName evidence="7">Small ribosomal subunit protein uS7</fullName>
    </recommendedName>
</protein>
<evidence type="ECO:0000256" key="4">
    <source>
        <dbReference type="ARBA" id="ARBA00022884"/>
    </source>
</evidence>
<dbReference type="EMBL" id="CP031023">
    <property type="protein sequence ID" value="AZA16699.1"/>
    <property type="molecule type" value="Genomic_DNA"/>
</dbReference>
<dbReference type="GO" id="GO:0003735">
    <property type="term" value="F:structural constituent of ribosome"/>
    <property type="evidence" value="ECO:0007669"/>
    <property type="project" value="InterPro"/>
</dbReference>
<dbReference type="Gene3D" id="1.10.455.10">
    <property type="entry name" value="Ribosomal protein S7 domain"/>
    <property type="match status" value="1"/>
</dbReference>
<keyword evidence="5 7" id="KW-0689">Ribosomal protein</keyword>
<dbReference type="NCBIfam" id="TIGR01029">
    <property type="entry name" value="rpsG_bact"/>
    <property type="match status" value="1"/>
</dbReference>
<evidence type="ECO:0000256" key="7">
    <source>
        <dbReference type="HAMAP-Rule" id="MF_00480"/>
    </source>
</evidence>